<organism evidence="3 4">
    <name type="scientific">Pseudobythopirellula maris</name>
    <dbReference type="NCBI Taxonomy" id="2527991"/>
    <lineage>
        <taxon>Bacteria</taxon>
        <taxon>Pseudomonadati</taxon>
        <taxon>Planctomycetota</taxon>
        <taxon>Planctomycetia</taxon>
        <taxon>Pirellulales</taxon>
        <taxon>Lacipirellulaceae</taxon>
        <taxon>Pseudobythopirellula</taxon>
    </lineage>
</organism>
<protein>
    <submittedName>
        <fullName evidence="3">Uncharacterized protein</fullName>
    </submittedName>
</protein>
<evidence type="ECO:0000256" key="1">
    <source>
        <dbReference type="SAM" id="Coils"/>
    </source>
</evidence>
<evidence type="ECO:0000313" key="3">
    <source>
        <dbReference type="EMBL" id="TWT87633.1"/>
    </source>
</evidence>
<evidence type="ECO:0000256" key="2">
    <source>
        <dbReference type="SAM" id="MobiDB-lite"/>
    </source>
</evidence>
<keyword evidence="1" id="KW-0175">Coiled coil</keyword>
<name>A0A5C5ZMG6_9BACT</name>
<comment type="caution">
    <text evidence="3">The sequence shown here is derived from an EMBL/GenBank/DDBJ whole genome shotgun (WGS) entry which is preliminary data.</text>
</comment>
<accession>A0A5C5ZMG6</accession>
<feature type="coiled-coil region" evidence="1">
    <location>
        <begin position="60"/>
        <end position="87"/>
    </location>
</feature>
<keyword evidence="4" id="KW-1185">Reference proteome</keyword>
<evidence type="ECO:0000313" key="4">
    <source>
        <dbReference type="Proteomes" id="UP000315440"/>
    </source>
</evidence>
<dbReference type="EMBL" id="SJPQ01000003">
    <property type="protein sequence ID" value="TWT87633.1"/>
    <property type="molecule type" value="Genomic_DNA"/>
</dbReference>
<reference evidence="3 4" key="1">
    <citation type="submission" date="2019-02" db="EMBL/GenBank/DDBJ databases">
        <title>Deep-cultivation of Planctomycetes and their phenomic and genomic characterization uncovers novel biology.</title>
        <authorList>
            <person name="Wiegand S."/>
            <person name="Jogler M."/>
            <person name="Boedeker C."/>
            <person name="Pinto D."/>
            <person name="Vollmers J."/>
            <person name="Rivas-Marin E."/>
            <person name="Kohn T."/>
            <person name="Peeters S.H."/>
            <person name="Heuer A."/>
            <person name="Rast P."/>
            <person name="Oberbeckmann S."/>
            <person name="Bunk B."/>
            <person name="Jeske O."/>
            <person name="Meyerdierks A."/>
            <person name="Storesund J.E."/>
            <person name="Kallscheuer N."/>
            <person name="Luecker S."/>
            <person name="Lage O.M."/>
            <person name="Pohl T."/>
            <person name="Merkel B.J."/>
            <person name="Hornburger P."/>
            <person name="Mueller R.-W."/>
            <person name="Bruemmer F."/>
            <person name="Labrenz M."/>
            <person name="Spormann A.M."/>
            <person name="Op Den Camp H."/>
            <person name="Overmann J."/>
            <person name="Amann R."/>
            <person name="Jetten M.S.M."/>
            <person name="Mascher T."/>
            <person name="Medema M.H."/>
            <person name="Devos D.P."/>
            <person name="Kaster A.-K."/>
            <person name="Ovreas L."/>
            <person name="Rohde M."/>
            <person name="Galperin M.Y."/>
            <person name="Jogler C."/>
        </authorList>
    </citation>
    <scope>NUCLEOTIDE SEQUENCE [LARGE SCALE GENOMIC DNA]</scope>
    <source>
        <strain evidence="3 4">Mal64</strain>
    </source>
</reference>
<feature type="region of interest" description="Disordered" evidence="2">
    <location>
        <begin position="196"/>
        <end position="215"/>
    </location>
</feature>
<sequence length="215" mass="24767">MAWQHHASTAAQGDAYGVAAVLQALANKELQDAQAAILWEQARELAMKNRLTQTETLQQLRYLQDRYKEQERELKRLRNEQGKKLMAKREQEVLVPAYALDFDQFDPASGQIKWPQTLSDGKDVEKIDRFMQQLAKTGPHKDGLYLEAIGTLVDRWQDDLRLGVEARSENEMVDWQDYFEQQKFLRGVRYAAESFNSPKPKASANAVNRRLSPQS</sequence>
<dbReference type="Proteomes" id="UP000315440">
    <property type="component" value="Unassembled WGS sequence"/>
</dbReference>
<gene>
    <name evidence="3" type="ORF">Mal64_31750</name>
</gene>
<proteinExistence type="predicted"/>
<dbReference type="AlphaFoldDB" id="A0A5C5ZMG6"/>